<dbReference type="PANTHER" id="PTHR21704">
    <property type="entry name" value="NIPPED-B-LIKE PROTEIN DELANGIN SCC2-RELATED"/>
    <property type="match status" value="1"/>
</dbReference>
<reference evidence="5 6" key="1">
    <citation type="journal article" date="2019" name="Sci. Rep.">
        <title>Nanopore sequencing improves the draft genome of the human pathogenic amoeba Naegleria fowleri.</title>
        <authorList>
            <person name="Liechti N."/>
            <person name="Schurch N."/>
            <person name="Bruggmann R."/>
            <person name="Wittwer M."/>
        </authorList>
    </citation>
    <scope>NUCLEOTIDE SEQUENCE [LARGE SCALE GENOMIC DNA]</scope>
    <source>
        <strain evidence="5 6">ATCC 30894</strain>
    </source>
</reference>
<dbReference type="GO" id="GO:0003682">
    <property type="term" value="F:chromatin binding"/>
    <property type="evidence" value="ECO:0007669"/>
    <property type="project" value="TreeGrafter"/>
</dbReference>
<feature type="compositionally biased region" description="Polar residues" evidence="2">
    <location>
        <begin position="705"/>
        <end position="718"/>
    </location>
</feature>
<keyword evidence="1" id="KW-0539">Nucleus</keyword>
<comment type="caution">
    <text evidence="5">The sequence shown here is derived from an EMBL/GenBank/DDBJ whole genome shotgun (WGS) entry which is preliminary data.</text>
</comment>
<feature type="region of interest" description="Disordered" evidence="2">
    <location>
        <begin position="172"/>
        <end position="241"/>
    </location>
</feature>
<dbReference type="OMA" id="SANFKDR"/>
<dbReference type="Proteomes" id="UP000444721">
    <property type="component" value="Unassembled WGS sequence"/>
</dbReference>
<keyword evidence="1" id="KW-0677">Repeat</keyword>
<feature type="domain" description="Sister chromatid cohesion C-terminal" evidence="3">
    <location>
        <begin position="1307"/>
        <end position="1495"/>
    </location>
</feature>
<gene>
    <name evidence="5" type="ORF">FDP41_005429</name>
</gene>
<dbReference type="EMBL" id="VFQX01000044">
    <property type="protein sequence ID" value="KAF0975435.1"/>
    <property type="molecule type" value="Genomic_DNA"/>
</dbReference>
<feature type="region of interest" description="Disordered" evidence="2">
    <location>
        <begin position="545"/>
        <end position="569"/>
    </location>
</feature>
<evidence type="ECO:0000256" key="1">
    <source>
        <dbReference type="RuleBase" id="RU364107"/>
    </source>
</evidence>
<evidence type="ECO:0000259" key="4">
    <source>
        <dbReference type="Pfam" id="PF25757"/>
    </source>
</evidence>
<sequence>MSQAHSHSPHQQNIHQHVETLRSSSTTSLMANQDQNSSNGSSHRFIPNVVDPFLPAFCAQFSIVNEMPPLMFKEQPVFKTMDQSKDLYTYNLLQCPHHNEDVMKWLNCDDSNLVEGLHQILSNNPKSNEEIILNQNGALLDQKNLNAGNNSTLLNALLKYQENKENIIINPAPVSMENQKKNTSQKEPPKVTSNTTPIKVRQKRPARKYKKVELNFEEEPPLKDEKADQKPQPTKSAQPSLKTVIKADLAPKLDDNENIIGALDELFAWSDFRESEDELVQEKLLKDVEVEVELGQKNNYLKDVPTEKLTKLLNVLESQVKIGLEMLKAVTETTKEELISSLKQDRESLNISCRCAILELTVMAGKGLSKEVLLEECFDTILDFSKTILRKYIYPIVESEDILKKKSNKKFSCNSEIIHVCKIFKRLDKMLRKQKLKDEFILTISDIAVSTFFVNGIDEIQLSLLGVITKIFSSYAEHRDQILGEITVSLLRLPAHKKTDRRFRIAENSTYIQMFTSLMLQLIHSCTDVKNKETSIARKLVFGDENTDENTSDNEGEDDDIMKDDTPESEDSILESYEQAVRCATTFSEYFMERCTKSESVDGDNRLIIEHFVEDLLVVLPLPSWPGADLLLQALANVLCNKYLSQKDVADKFRQLALKILGKIAARTKELEFKNSEFMKEYMLTMGCVEDDEAEKKSQEDHPFTTPQKPKSFTESPTQKLQNEFKNLFQLDEVDKMKLSLFTYLCTQEKGEPMLAFAKQFIVCQWFYDEREIEKKAPFYKSLLSRDDSDISNSSIQASHAKDLYLNVICNRTSSVINKFDFVFGQIISELKDEKAKVRADAVKALQTVINIDSSVLMKNYVQMGIRERTLDEFPSVRECVIDLIGNAMITLKRFEDFYIRIILDRVKVDKAKSVRKRSITILGDICTHITDDGTITEICKTLATRLSHQNKEEDNIKELVLKTFTKLWFDKNTSEKLKISGLQIVDVIGKQNIDFKQYKDHWLYQIIKMSSDSKEHEKIKKSLSMIIEPLLQHIIKLAGEPLNLDVPNRSNIATCMAALHLICLADYSLLLPHFKTVSVYANSGYPGPVIFHAVSMIEKICPYINKPEPTYCTKLQKELLQTIFSSQGIKPETIDACIGCLCAFLRRTKNSQEIYKILTRIVHLMAVNETNLQNDATTARLIYAAALFCRYHDVDTITDIPENVIHPNLKPGSVATTIYSIIIGWMSQGTNLLKQKAARSIGFLLIRQPKLFLLKQSQKIISECLNSPNKELVIQVVLMFKDFLLAEESKLSAAGNQDNVDAGVTSTLMSSYIDSIIALLDDPTDVIRLATLEVLDLTVQQGLTIPSRIMKFIIAMECDPNIEIREKAHTLNLYLYDRFAKAFIGEQRHGFLLSYSHLQKINEGTVVVRGVSAAASSNDETHSVFKGAYSFVGDFPAETKKNIMCDVVKSIFNLLETSADNLALLNQVSFMIEALTFIQYKTLAEVAGMVCTIQEKLDTIGDSYCEELKTQIKKDDKNLKLIHKNIALATSLCFLIQFKNTLKIRYNLNNAKMEDYLTDPKSFQKKTISSVKNSILFDFKTTLPKLRQVLSSPVFEEERQKETTWQKSLNNKEKATKRKKKDEDEWDSGEETPEEVVSEPEEEEQATSEAEEEPEQEEEVVQVRTRRKKAKK</sequence>
<feature type="compositionally biased region" description="Basic residues" evidence="2">
    <location>
        <begin position="200"/>
        <end position="210"/>
    </location>
</feature>
<dbReference type="SUPFAM" id="SSF48371">
    <property type="entry name" value="ARM repeat"/>
    <property type="match status" value="1"/>
</dbReference>
<feature type="compositionally biased region" description="Polar residues" evidence="2">
    <location>
        <begin position="181"/>
        <end position="197"/>
    </location>
</feature>
<comment type="similarity">
    <text evidence="1">Belongs to the SCC2/Nipped-B family.</text>
</comment>
<proteinExistence type="inferred from homology"/>
<dbReference type="InterPro" id="IPR016024">
    <property type="entry name" value="ARM-type_fold"/>
</dbReference>
<dbReference type="GO" id="GO:0010468">
    <property type="term" value="P:regulation of gene expression"/>
    <property type="evidence" value="ECO:0007669"/>
    <property type="project" value="InterPro"/>
</dbReference>
<protein>
    <recommendedName>
        <fullName evidence="1">Sister chromatid cohesion protein</fullName>
    </recommendedName>
</protein>
<feature type="compositionally biased region" description="Polar residues" evidence="2">
    <location>
        <begin position="1"/>
        <end position="42"/>
    </location>
</feature>
<feature type="domain" description="Dynein axonemal assembly factor 5 TPR repeats" evidence="4">
    <location>
        <begin position="827"/>
        <end position="903"/>
    </location>
</feature>
<dbReference type="GO" id="GO:0090694">
    <property type="term" value="C:Scc2-Scc4 cohesin loading complex"/>
    <property type="evidence" value="ECO:0007669"/>
    <property type="project" value="TreeGrafter"/>
</dbReference>
<dbReference type="VEuPathDB" id="AmoebaDB:FDP41_005429"/>
<feature type="compositionally biased region" description="Acidic residues" evidence="2">
    <location>
        <begin position="1625"/>
        <end position="1661"/>
    </location>
</feature>
<accession>A0A6A5BPH6</accession>
<dbReference type="OrthoDB" id="418242at2759"/>
<feature type="compositionally biased region" description="Basic and acidic residues" evidence="2">
    <location>
        <begin position="220"/>
        <end position="229"/>
    </location>
</feature>
<dbReference type="GO" id="GO:0140588">
    <property type="term" value="P:chromatin looping"/>
    <property type="evidence" value="ECO:0007669"/>
    <property type="project" value="InterPro"/>
</dbReference>
<dbReference type="InterPro" id="IPR011989">
    <property type="entry name" value="ARM-like"/>
</dbReference>
<dbReference type="GO" id="GO:0034087">
    <property type="term" value="P:establishment of mitotic sister chromatid cohesion"/>
    <property type="evidence" value="ECO:0007669"/>
    <property type="project" value="TreeGrafter"/>
</dbReference>
<dbReference type="Pfam" id="PF12830">
    <property type="entry name" value="Nipped-B_C"/>
    <property type="match status" value="1"/>
</dbReference>
<keyword evidence="6" id="KW-1185">Reference proteome</keyword>
<dbReference type="GO" id="GO:0071169">
    <property type="term" value="P:establishment of protein localization to chromatin"/>
    <property type="evidence" value="ECO:0007669"/>
    <property type="project" value="TreeGrafter"/>
</dbReference>
<feature type="compositionally biased region" description="Basic and acidic residues" evidence="2">
    <location>
        <begin position="1601"/>
        <end position="1615"/>
    </location>
</feature>
<dbReference type="InterPro" id="IPR024986">
    <property type="entry name" value="Nipped-B_C"/>
</dbReference>
<dbReference type="InterPro" id="IPR033031">
    <property type="entry name" value="Scc2/Nipped-B"/>
</dbReference>
<name>A0A6A5BPH6_NAEFO</name>
<dbReference type="RefSeq" id="XP_044560148.1">
    <property type="nucleotide sequence ID" value="XM_044708952.1"/>
</dbReference>
<evidence type="ECO:0000256" key="2">
    <source>
        <dbReference type="SAM" id="MobiDB-lite"/>
    </source>
</evidence>
<feature type="region of interest" description="Disordered" evidence="2">
    <location>
        <begin position="1601"/>
        <end position="1673"/>
    </location>
</feature>
<evidence type="ECO:0000313" key="5">
    <source>
        <dbReference type="EMBL" id="KAF0975435.1"/>
    </source>
</evidence>
<feature type="compositionally biased region" description="Polar residues" evidence="2">
    <location>
        <begin position="231"/>
        <end position="241"/>
    </location>
</feature>
<evidence type="ECO:0000259" key="3">
    <source>
        <dbReference type="Pfam" id="PF12830"/>
    </source>
</evidence>
<dbReference type="GO" id="GO:0061775">
    <property type="term" value="F:cohesin loader activity"/>
    <property type="evidence" value="ECO:0007669"/>
    <property type="project" value="InterPro"/>
</dbReference>
<dbReference type="VEuPathDB" id="AmoebaDB:NF0014730"/>
<dbReference type="GeneID" id="68112647"/>
<dbReference type="PANTHER" id="PTHR21704:SF18">
    <property type="entry name" value="NIPPED-B-LIKE PROTEIN"/>
    <property type="match status" value="1"/>
</dbReference>
<evidence type="ECO:0000313" key="6">
    <source>
        <dbReference type="Proteomes" id="UP000444721"/>
    </source>
</evidence>
<dbReference type="VEuPathDB" id="AmoebaDB:NfTy_066150"/>
<dbReference type="InterPro" id="IPR057978">
    <property type="entry name" value="TPR_DAAF5"/>
</dbReference>
<dbReference type="CDD" id="cd23958">
    <property type="entry name" value="SCC2"/>
    <property type="match status" value="1"/>
</dbReference>
<dbReference type="Gene3D" id="1.25.10.10">
    <property type="entry name" value="Leucine-rich Repeat Variant"/>
    <property type="match status" value="1"/>
</dbReference>
<feature type="region of interest" description="Disordered" evidence="2">
    <location>
        <begin position="1"/>
        <end position="43"/>
    </location>
</feature>
<keyword evidence="1" id="KW-0131">Cell cycle</keyword>
<dbReference type="Pfam" id="PF25757">
    <property type="entry name" value="TPR_DNAAF5"/>
    <property type="match status" value="1"/>
</dbReference>
<organism evidence="5 6">
    <name type="scientific">Naegleria fowleri</name>
    <name type="common">Brain eating amoeba</name>
    <dbReference type="NCBI Taxonomy" id="5763"/>
    <lineage>
        <taxon>Eukaryota</taxon>
        <taxon>Discoba</taxon>
        <taxon>Heterolobosea</taxon>
        <taxon>Tetramitia</taxon>
        <taxon>Eutetramitia</taxon>
        <taxon>Vahlkampfiidae</taxon>
        <taxon>Naegleria</taxon>
    </lineage>
</organism>
<comment type="subcellular location">
    <subcellularLocation>
        <location evidence="1">Nucleus</location>
    </subcellularLocation>
</comment>
<feature type="region of interest" description="Disordered" evidence="2">
    <location>
        <begin position="695"/>
        <end position="718"/>
    </location>
</feature>
<dbReference type="GO" id="GO:1990414">
    <property type="term" value="P:replication-born double-strand break repair via sister chromatid exchange"/>
    <property type="evidence" value="ECO:0007669"/>
    <property type="project" value="TreeGrafter"/>
</dbReference>